<organism evidence="2 3">
    <name type="scientific">Microbacterium fluvii</name>
    <dbReference type="NCBI Taxonomy" id="415215"/>
    <lineage>
        <taxon>Bacteria</taxon>
        <taxon>Bacillati</taxon>
        <taxon>Actinomycetota</taxon>
        <taxon>Actinomycetes</taxon>
        <taxon>Micrococcales</taxon>
        <taxon>Microbacteriaceae</taxon>
        <taxon>Microbacterium</taxon>
    </lineage>
</organism>
<reference evidence="3" key="1">
    <citation type="journal article" date="2019" name="Int. J. Syst. Evol. Microbiol.">
        <title>The Global Catalogue of Microorganisms (GCM) 10K type strain sequencing project: providing services to taxonomists for standard genome sequencing and annotation.</title>
        <authorList>
            <consortium name="The Broad Institute Genomics Platform"/>
            <consortium name="The Broad Institute Genome Sequencing Center for Infectious Disease"/>
            <person name="Wu L."/>
            <person name="Ma J."/>
        </authorList>
    </citation>
    <scope>NUCLEOTIDE SEQUENCE [LARGE SCALE GENOMIC DNA]</scope>
    <source>
        <strain evidence="3">CGMCC 1.15772</strain>
    </source>
</reference>
<dbReference type="Proteomes" id="UP001596507">
    <property type="component" value="Unassembled WGS sequence"/>
</dbReference>
<keyword evidence="1" id="KW-0472">Membrane</keyword>
<evidence type="ECO:0000256" key="1">
    <source>
        <dbReference type="SAM" id="Phobius"/>
    </source>
</evidence>
<sequence length="113" mass="11787">MSAPALTVVPGDSRRATWARVDSGLYVASREGEFVGYVDTAPGGSYIAFDGHSTPVGRYDDLRAAQRAVTSVTNTREITSQRKTLQALHAVAAVSGTVAGVMVLAAGTMAPYL</sequence>
<dbReference type="RefSeq" id="WP_262874275.1">
    <property type="nucleotide sequence ID" value="NZ_BAABKW010000004.1"/>
</dbReference>
<proteinExistence type="predicted"/>
<keyword evidence="1" id="KW-1133">Transmembrane helix</keyword>
<keyword evidence="1" id="KW-0812">Transmembrane</keyword>
<comment type="caution">
    <text evidence="2">The sequence shown here is derived from an EMBL/GenBank/DDBJ whole genome shotgun (WGS) entry which is preliminary data.</text>
</comment>
<name>A0ABW2HI00_9MICO</name>
<evidence type="ECO:0000313" key="2">
    <source>
        <dbReference type="EMBL" id="MFC7269356.1"/>
    </source>
</evidence>
<protein>
    <submittedName>
        <fullName evidence="2">Peptide ABC transporter permease</fullName>
    </submittedName>
</protein>
<accession>A0ABW2HI00</accession>
<dbReference type="EMBL" id="JBHTBE010000002">
    <property type="protein sequence ID" value="MFC7269356.1"/>
    <property type="molecule type" value="Genomic_DNA"/>
</dbReference>
<gene>
    <name evidence="2" type="ORF">ACFQRL_10320</name>
</gene>
<evidence type="ECO:0000313" key="3">
    <source>
        <dbReference type="Proteomes" id="UP001596507"/>
    </source>
</evidence>
<feature type="transmembrane region" description="Helical" evidence="1">
    <location>
        <begin position="87"/>
        <end position="110"/>
    </location>
</feature>
<keyword evidence="3" id="KW-1185">Reference proteome</keyword>